<keyword evidence="2" id="KW-1185">Reference proteome</keyword>
<organism evidence="1 2">
    <name type="scientific">Paenibacillus brasilensis</name>
    <dbReference type="NCBI Taxonomy" id="128574"/>
    <lineage>
        <taxon>Bacteria</taxon>
        <taxon>Bacillati</taxon>
        <taxon>Bacillota</taxon>
        <taxon>Bacilli</taxon>
        <taxon>Bacillales</taxon>
        <taxon>Paenibacillaceae</taxon>
        <taxon>Paenibacillus</taxon>
    </lineage>
</organism>
<gene>
    <name evidence="1" type="ORF">QOZ95_003692</name>
</gene>
<comment type="caution">
    <text evidence="1">The sequence shown here is derived from an EMBL/GenBank/DDBJ whole genome shotgun (WGS) entry which is preliminary data.</text>
</comment>
<dbReference type="EMBL" id="JAUSWA010000023">
    <property type="protein sequence ID" value="MDQ0495512.1"/>
    <property type="molecule type" value="Genomic_DNA"/>
</dbReference>
<sequence>MKQLPEDEYRRLYNQLLVQIELHLSGCRGLAHLCIAYGLFPEEDYPRAFIQASHAVWSYQTGKEALSLSETWKMGAFLPSGDWLTSLDSTIFHADTVRRFLRMQGDSPDMFLWYKQYIMPETERHIYLENTHRKPLLDDELARFLEKVLFMK</sequence>
<reference evidence="1 2" key="1">
    <citation type="submission" date="2023-07" db="EMBL/GenBank/DDBJ databases">
        <title>Genomic Encyclopedia of Type Strains, Phase IV (KMG-IV): sequencing the most valuable type-strain genomes for metagenomic binning, comparative biology and taxonomic classification.</title>
        <authorList>
            <person name="Goeker M."/>
        </authorList>
    </citation>
    <scope>NUCLEOTIDE SEQUENCE [LARGE SCALE GENOMIC DNA]</scope>
    <source>
        <strain evidence="1 2">DSM 14914</strain>
    </source>
</reference>
<proteinExistence type="predicted"/>
<evidence type="ECO:0000313" key="1">
    <source>
        <dbReference type="EMBL" id="MDQ0495512.1"/>
    </source>
</evidence>
<name>A0ABU0L1E5_9BACL</name>
<accession>A0ABU0L1E5</accession>
<protein>
    <submittedName>
        <fullName evidence="1">Uncharacterized protein</fullName>
    </submittedName>
</protein>
<dbReference type="Proteomes" id="UP001242811">
    <property type="component" value="Unassembled WGS sequence"/>
</dbReference>
<evidence type="ECO:0000313" key="2">
    <source>
        <dbReference type="Proteomes" id="UP001242811"/>
    </source>
</evidence>